<evidence type="ECO:0000313" key="3">
    <source>
        <dbReference type="Proteomes" id="UP001153328"/>
    </source>
</evidence>
<dbReference type="EMBL" id="CAJVAX010000018">
    <property type="protein sequence ID" value="CAG7646817.1"/>
    <property type="molecule type" value="Genomic_DNA"/>
</dbReference>
<feature type="region of interest" description="Disordered" evidence="1">
    <location>
        <begin position="1"/>
        <end position="67"/>
    </location>
</feature>
<gene>
    <name evidence="2" type="ORF">SBRY_40505</name>
</gene>
<name>A0A9W4MIE8_9ACTN</name>
<dbReference type="Proteomes" id="UP001153328">
    <property type="component" value="Unassembled WGS sequence"/>
</dbReference>
<feature type="region of interest" description="Disordered" evidence="1">
    <location>
        <begin position="79"/>
        <end position="121"/>
    </location>
</feature>
<protein>
    <recommendedName>
        <fullName evidence="4">Nucleotide exchange factor GrpE</fullName>
    </recommendedName>
</protein>
<reference evidence="2" key="1">
    <citation type="submission" date="2021-06" db="EMBL/GenBank/DDBJ databases">
        <authorList>
            <person name="Arsene-Ploetze F."/>
        </authorList>
    </citation>
    <scope>NUCLEOTIDE SEQUENCE</scope>
    <source>
        <strain evidence="2">SBRY1</strain>
    </source>
</reference>
<evidence type="ECO:0000313" key="2">
    <source>
        <dbReference type="EMBL" id="CAG7646817.1"/>
    </source>
</evidence>
<comment type="caution">
    <text evidence="2">The sequence shown here is derived from an EMBL/GenBank/DDBJ whole genome shotgun (WGS) entry which is preliminary data.</text>
</comment>
<proteinExistence type="predicted"/>
<dbReference type="RefSeq" id="WP_205045088.1">
    <property type="nucleotide sequence ID" value="NZ_CAJVAX010000018.1"/>
</dbReference>
<sequence>MVALGPGAAPVSRAERLRGHLRQRRQSAEFRIADDYPPAGLLPAPVPEPEPPAVPEPRAAAAAQASDADLADLATQLWRLGRKLAEPPPDDRGPGGAAARRKESRHLRAAQDALGKAGVRAEDHDGTEFDIGLTLDVLAYQPVPGATRETVHETVRPSVYRDGRRIQMGQVIVAQPEGEQDL</sequence>
<evidence type="ECO:0008006" key="4">
    <source>
        <dbReference type="Google" id="ProtNLM"/>
    </source>
</evidence>
<feature type="compositionally biased region" description="Low complexity" evidence="1">
    <location>
        <begin position="56"/>
        <end position="67"/>
    </location>
</feature>
<dbReference type="AlphaFoldDB" id="A0A9W4MIE8"/>
<feature type="compositionally biased region" description="Basic and acidic residues" evidence="1">
    <location>
        <begin position="83"/>
        <end position="93"/>
    </location>
</feature>
<organism evidence="2 3">
    <name type="scientific">Actinacidiphila bryophytorum</name>
    <dbReference type="NCBI Taxonomy" id="1436133"/>
    <lineage>
        <taxon>Bacteria</taxon>
        <taxon>Bacillati</taxon>
        <taxon>Actinomycetota</taxon>
        <taxon>Actinomycetes</taxon>
        <taxon>Kitasatosporales</taxon>
        <taxon>Streptomycetaceae</taxon>
        <taxon>Actinacidiphila</taxon>
    </lineage>
</organism>
<accession>A0A9W4MIE8</accession>
<feature type="compositionally biased region" description="Pro residues" evidence="1">
    <location>
        <begin position="44"/>
        <end position="55"/>
    </location>
</feature>
<evidence type="ECO:0000256" key="1">
    <source>
        <dbReference type="SAM" id="MobiDB-lite"/>
    </source>
</evidence>
<keyword evidence="3" id="KW-1185">Reference proteome</keyword>